<name>A0A0A9BMK9_ARUDO</name>
<accession>A0A0A9BMK9</accession>
<reference evidence="1" key="2">
    <citation type="journal article" date="2015" name="Data Brief">
        <title>Shoot transcriptome of the giant reed, Arundo donax.</title>
        <authorList>
            <person name="Barrero R.A."/>
            <person name="Guerrero F.D."/>
            <person name="Moolhuijzen P."/>
            <person name="Goolsby J.A."/>
            <person name="Tidwell J."/>
            <person name="Bellgard S.E."/>
            <person name="Bellgard M.I."/>
        </authorList>
    </citation>
    <scope>NUCLEOTIDE SEQUENCE</scope>
    <source>
        <tissue evidence="1">Shoot tissue taken approximately 20 cm above the soil surface</tissue>
    </source>
</reference>
<dbReference type="EMBL" id="GBRH01232721">
    <property type="protein sequence ID" value="JAD65174.1"/>
    <property type="molecule type" value="Transcribed_RNA"/>
</dbReference>
<proteinExistence type="predicted"/>
<evidence type="ECO:0000313" key="1">
    <source>
        <dbReference type="EMBL" id="JAD65174.1"/>
    </source>
</evidence>
<sequence length="17" mass="1897">MGLDKVKSLTSCAKFRI</sequence>
<reference evidence="1" key="1">
    <citation type="submission" date="2014-09" db="EMBL/GenBank/DDBJ databases">
        <authorList>
            <person name="Magalhaes I.L.F."/>
            <person name="Oliveira U."/>
            <person name="Santos F.R."/>
            <person name="Vidigal T.H.D.A."/>
            <person name="Brescovit A.D."/>
            <person name="Santos A.J."/>
        </authorList>
    </citation>
    <scope>NUCLEOTIDE SEQUENCE</scope>
    <source>
        <tissue evidence="1">Shoot tissue taken approximately 20 cm above the soil surface</tissue>
    </source>
</reference>
<protein>
    <submittedName>
        <fullName evidence="1">Uncharacterized protein</fullName>
    </submittedName>
</protein>
<organism evidence="1">
    <name type="scientific">Arundo donax</name>
    <name type="common">Giant reed</name>
    <name type="synonym">Donax arundinaceus</name>
    <dbReference type="NCBI Taxonomy" id="35708"/>
    <lineage>
        <taxon>Eukaryota</taxon>
        <taxon>Viridiplantae</taxon>
        <taxon>Streptophyta</taxon>
        <taxon>Embryophyta</taxon>
        <taxon>Tracheophyta</taxon>
        <taxon>Spermatophyta</taxon>
        <taxon>Magnoliopsida</taxon>
        <taxon>Liliopsida</taxon>
        <taxon>Poales</taxon>
        <taxon>Poaceae</taxon>
        <taxon>PACMAD clade</taxon>
        <taxon>Arundinoideae</taxon>
        <taxon>Arundineae</taxon>
        <taxon>Arundo</taxon>
    </lineage>
</organism>
<dbReference type="AlphaFoldDB" id="A0A0A9BMK9"/>